<proteinExistence type="predicted"/>
<keyword evidence="1" id="KW-1133">Transmembrane helix</keyword>
<keyword evidence="1" id="KW-0472">Membrane</keyword>
<evidence type="ECO:0000313" key="3">
    <source>
        <dbReference type="Proteomes" id="UP000996601"/>
    </source>
</evidence>
<protein>
    <submittedName>
        <fullName evidence="2">Uncharacterized protein</fullName>
    </submittedName>
</protein>
<feature type="transmembrane region" description="Helical" evidence="1">
    <location>
        <begin position="45"/>
        <end position="63"/>
    </location>
</feature>
<dbReference type="Proteomes" id="UP000996601">
    <property type="component" value="Unassembled WGS sequence"/>
</dbReference>
<organism evidence="2 3">
    <name type="scientific">Shinella lacus</name>
    <dbReference type="NCBI Taxonomy" id="2654216"/>
    <lineage>
        <taxon>Bacteria</taxon>
        <taxon>Pseudomonadati</taxon>
        <taxon>Pseudomonadota</taxon>
        <taxon>Alphaproteobacteria</taxon>
        <taxon>Hyphomicrobiales</taxon>
        <taxon>Rhizobiaceae</taxon>
        <taxon>Shinella</taxon>
    </lineage>
</organism>
<reference evidence="2" key="1">
    <citation type="submission" date="2021-07" db="EMBL/GenBank/DDBJ databases">
        <title>Shinella sp. nov., a novel member of the genus Shinella from water.</title>
        <authorList>
            <person name="Deng Y."/>
        </authorList>
    </citation>
    <scope>NUCLEOTIDE SEQUENCE</scope>
    <source>
        <strain evidence="2">CPCC 100929</strain>
    </source>
</reference>
<gene>
    <name evidence="2" type="ORF">GB927_008345</name>
</gene>
<name>A0ABT1R4D1_9HYPH</name>
<evidence type="ECO:0000256" key="1">
    <source>
        <dbReference type="SAM" id="Phobius"/>
    </source>
</evidence>
<evidence type="ECO:0000313" key="2">
    <source>
        <dbReference type="EMBL" id="MCQ4630039.1"/>
    </source>
</evidence>
<keyword evidence="1" id="KW-0812">Transmembrane</keyword>
<keyword evidence="3" id="KW-1185">Reference proteome</keyword>
<comment type="caution">
    <text evidence="2">The sequence shown here is derived from an EMBL/GenBank/DDBJ whole genome shotgun (WGS) entry which is preliminary data.</text>
</comment>
<dbReference type="RefSeq" id="WP_256116253.1">
    <property type="nucleotide sequence ID" value="NZ_WHSB02000003.1"/>
</dbReference>
<dbReference type="EMBL" id="WHSB02000003">
    <property type="protein sequence ID" value="MCQ4630039.1"/>
    <property type="molecule type" value="Genomic_DNA"/>
</dbReference>
<feature type="transmembrane region" description="Helical" evidence="1">
    <location>
        <begin position="7"/>
        <end position="25"/>
    </location>
</feature>
<accession>A0ABT1R4D1</accession>
<sequence length="89" mass="9306">MKNGKVWGWVMIVAGAWWLASGLLMNDMGGLASLGYNPDAPLSFGLAPGRFLFGIAINGLILFSGIRAVMQAKQAEGQTSTPPGDQNPG</sequence>